<gene>
    <name evidence="1" type="ORF">NEISUBOT_05310</name>
</gene>
<protein>
    <submittedName>
        <fullName evidence="1">Uncharacterized protein</fullName>
    </submittedName>
</protein>
<name>A0A9W5MYL0_NEISU</name>
<dbReference type="EMBL" id="ACEO02000012">
    <property type="protein sequence ID" value="EFC51338.1"/>
    <property type="molecule type" value="Genomic_DNA"/>
</dbReference>
<dbReference type="Proteomes" id="UP000004621">
    <property type="component" value="Unassembled WGS sequence"/>
</dbReference>
<proteinExistence type="predicted"/>
<accession>A0A9W5MYL0</accession>
<evidence type="ECO:0000313" key="1">
    <source>
        <dbReference type="EMBL" id="EFC51338.1"/>
    </source>
</evidence>
<sequence length="215" mass="23602">MAVGNGGNGCAVSQVGNNHAQIFFVFTEETGGFIRNVAVAGTVRAVATQAVFFIQFMWNSVGVGMFRHGLVEGGVEYDNVRQAFENGLCSAQTQEVRRVVQRSERNTFFDAGDNFVINEDGFAVQLAAADDTVADGADTAVEIMRFQFFHQGFNGTGMVRFGRKIDFAFFTVEFKGDIGIRQIEFFCQAAQQYFAAVVIQYGTFEGRATAVQNQD</sequence>
<reference evidence="1 2" key="1">
    <citation type="submission" date="2010-01" db="EMBL/GenBank/DDBJ databases">
        <authorList>
            <person name="Weinstock G."/>
            <person name="Sodergren E."/>
            <person name="Clifton S."/>
            <person name="Fulton L."/>
            <person name="Fulton B."/>
            <person name="Courtney L."/>
            <person name="Fronick C."/>
            <person name="Harrison M."/>
            <person name="Strong C."/>
            <person name="Farmer C."/>
            <person name="Delahaunty K."/>
            <person name="Markovic C."/>
            <person name="Hall O."/>
            <person name="Minx P."/>
            <person name="Tomlinson C."/>
            <person name="Mitreva M."/>
            <person name="Nelson J."/>
            <person name="Hou S."/>
            <person name="Wollam A."/>
            <person name="Pepin K.H."/>
            <person name="Johnson M."/>
            <person name="Bhonagiri V."/>
            <person name="Nash W.E."/>
            <person name="Warren W."/>
            <person name="Chinwalla A."/>
            <person name="Mardis E.R."/>
            <person name="Wilson R.K."/>
        </authorList>
    </citation>
    <scope>NUCLEOTIDE SEQUENCE [LARGE SCALE GENOMIC DNA]</scope>
    <source>
        <strain evidence="1 2">NJ9703</strain>
    </source>
</reference>
<dbReference type="AlphaFoldDB" id="A0A9W5MYL0"/>
<comment type="caution">
    <text evidence="1">The sequence shown here is derived from an EMBL/GenBank/DDBJ whole genome shotgun (WGS) entry which is preliminary data.</text>
</comment>
<evidence type="ECO:0000313" key="2">
    <source>
        <dbReference type="Proteomes" id="UP000004621"/>
    </source>
</evidence>
<organism evidence="1 2">
    <name type="scientific">Neisseria subflava NJ9703</name>
    <dbReference type="NCBI Taxonomy" id="546268"/>
    <lineage>
        <taxon>Bacteria</taxon>
        <taxon>Pseudomonadati</taxon>
        <taxon>Pseudomonadota</taxon>
        <taxon>Betaproteobacteria</taxon>
        <taxon>Neisseriales</taxon>
        <taxon>Neisseriaceae</taxon>
        <taxon>Neisseria</taxon>
    </lineage>
</organism>